<evidence type="ECO:0000259" key="6">
    <source>
        <dbReference type="PROSITE" id="PS50090"/>
    </source>
</evidence>
<organism evidence="8 9">
    <name type="scientific">Euplotes crassus</name>
    <dbReference type="NCBI Taxonomy" id="5936"/>
    <lineage>
        <taxon>Eukaryota</taxon>
        <taxon>Sar</taxon>
        <taxon>Alveolata</taxon>
        <taxon>Ciliophora</taxon>
        <taxon>Intramacronucleata</taxon>
        <taxon>Spirotrichea</taxon>
        <taxon>Hypotrichia</taxon>
        <taxon>Euplotida</taxon>
        <taxon>Euplotidae</taxon>
        <taxon>Moneuplotes</taxon>
    </lineage>
</organism>
<sequence length="410" mass="48268">MKKSGRWQEQEDALLKQAVDRLGAKQWRKISEHVPGRTSIQCLHRWTKILKPGLIKGPWTIEEDEKLREWVNRRKGAMKWADATKEIPGRSGKQIRERWFNILNPTINKAKWTKDEERLLFQLYQKYGPKWCSLVQYFKNRTENSIKNRFYSTLRKFATEYKRSIDKSKNTNNIAQEEADPQLYFENPQVAKTEELLRFLPLVVENLKVESESCNFLQTSNEGPRKTPKPVKEAKIIKSAAIKTVVNKTTKAKDFPKGQDSCKEQLLHLPNLNNFNFNGQSNQNIKDLPPFQSKEEVKEKIHEKMFFHFQEPPKPQEELYLPVSQLEYSFSETRPASTCFIKQDQKSQSNNENLSTNPYEFVPCKFDFNQNYSVDLSNFDYSAECKDLEKEIFQECDMMMKDMTKGNNIF</sequence>
<keyword evidence="9" id="KW-1185">Reference proteome</keyword>
<dbReference type="InterPro" id="IPR017930">
    <property type="entry name" value="Myb_dom"/>
</dbReference>
<dbReference type="GO" id="GO:0042795">
    <property type="term" value="P:snRNA transcription by RNA polymerase II"/>
    <property type="evidence" value="ECO:0007669"/>
    <property type="project" value="TreeGrafter"/>
</dbReference>
<dbReference type="AlphaFoldDB" id="A0AAD1XG09"/>
<gene>
    <name evidence="8" type="ORF">ECRASSUSDP1_LOCUS11672</name>
</gene>
<dbReference type="SUPFAM" id="SSF46689">
    <property type="entry name" value="Homeodomain-like"/>
    <property type="match status" value="2"/>
</dbReference>
<keyword evidence="5" id="KW-0539">Nucleus</keyword>
<feature type="domain" description="HTH myb-type" evidence="7">
    <location>
        <begin position="104"/>
        <end position="158"/>
    </location>
</feature>
<dbReference type="GO" id="GO:0019185">
    <property type="term" value="C:snRNA-activating protein complex"/>
    <property type="evidence" value="ECO:0007669"/>
    <property type="project" value="TreeGrafter"/>
</dbReference>
<name>A0AAD1XG09_EUPCR</name>
<keyword evidence="4" id="KW-0804">Transcription</keyword>
<protein>
    <recommendedName>
        <fullName evidence="10">Myb-like DNA-binding domain containing protein</fullName>
    </recommendedName>
</protein>
<evidence type="ECO:0000313" key="9">
    <source>
        <dbReference type="Proteomes" id="UP001295684"/>
    </source>
</evidence>
<evidence type="ECO:0000256" key="1">
    <source>
        <dbReference type="ARBA" id="ARBA00022737"/>
    </source>
</evidence>
<dbReference type="Gene3D" id="1.10.10.60">
    <property type="entry name" value="Homeodomain-like"/>
    <property type="match status" value="3"/>
</dbReference>
<dbReference type="GO" id="GO:0042796">
    <property type="term" value="P:snRNA transcription by RNA polymerase III"/>
    <property type="evidence" value="ECO:0007669"/>
    <property type="project" value="TreeGrafter"/>
</dbReference>
<evidence type="ECO:0000259" key="7">
    <source>
        <dbReference type="PROSITE" id="PS51294"/>
    </source>
</evidence>
<dbReference type="Proteomes" id="UP001295684">
    <property type="component" value="Unassembled WGS sequence"/>
</dbReference>
<evidence type="ECO:0000256" key="4">
    <source>
        <dbReference type="ARBA" id="ARBA00023163"/>
    </source>
</evidence>
<feature type="domain" description="Myb-like" evidence="6">
    <location>
        <begin position="1"/>
        <end position="50"/>
    </location>
</feature>
<keyword evidence="2" id="KW-0805">Transcription regulation</keyword>
<evidence type="ECO:0000256" key="5">
    <source>
        <dbReference type="ARBA" id="ARBA00023242"/>
    </source>
</evidence>
<accession>A0AAD1XG09</accession>
<dbReference type="InterPro" id="IPR009057">
    <property type="entry name" value="Homeodomain-like_sf"/>
</dbReference>
<evidence type="ECO:0000256" key="3">
    <source>
        <dbReference type="ARBA" id="ARBA00023125"/>
    </source>
</evidence>
<dbReference type="Pfam" id="PF00249">
    <property type="entry name" value="Myb_DNA-binding"/>
    <property type="match status" value="1"/>
</dbReference>
<dbReference type="InterPro" id="IPR001005">
    <property type="entry name" value="SANT/Myb"/>
</dbReference>
<evidence type="ECO:0000256" key="2">
    <source>
        <dbReference type="ARBA" id="ARBA00023015"/>
    </source>
</evidence>
<dbReference type="InterPro" id="IPR051575">
    <property type="entry name" value="Myb-like_DNA-bd"/>
</dbReference>
<comment type="caution">
    <text evidence="8">The sequence shown here is derived from an EMBL/GenBank/DDBJ whole genome shotgun (WGS) entry which is preliminary data.</text>
</comment>
<dbReference type="PANTHER" id="PTHR46621:SF1">
    <property type="entry name" value="SNRNA-ACTIVATING PROTEIN COMPLEX SUBUNIT 4"/>
    <property type="match status" value="1"/>
</dbReference>
<dbReference type="GO" id="GO:0001006">
    <property type="term" value="F:RNA polymerase III type 3 promoter sequence-specific DNA binding"/>
    <property type="evidence" value="ECO:0007669"/>
    <property type="project" value="TreeGrafter"/>
</dbReference>
<feature type="domain" description="Myb-like" evidence="6">
    <location>
        <begin position="104"/>
        <end position="154"/>
    </location>
</feature>
<dbReference type="PROSITE" id="PS51294">
    <property type="entry name" value="HTH_MYB"/>
    <property type="match status" value="3"/>
</dbReference>
<dbReference type="GO" id="GO:0000978">
    <property type="term" value="F:RNA polymerase II cis-regulatory region sequence-specific DNA binding"/>
    <property type="evidence" value="ECO:0007669"/>
    <property type="project" value="TreeGrafter"/>
</dbReference>
<dbReference type="CDD" id="cd00167">
    <property type="entry name" value="SANT"/>
    <property type="match status" value="3"/>
</dbReference>
<keyword evidence="1" id="KW-0677">Repeat</keyword>
<evidence type="ECO:0000313" key="8">
    <source>
        <dbReference type="EMBL" id="CAI2370361.1"/>
    </source>
</evidence>
<dbReference type="EMBL" id="CAMPGE010011533">
    <property type="protein sequence ID" value="CAI2370361.1"/>
    <property type="molecule type" value="Genomic_DNA"/>
</dbReference>
<dbReference type="SMART" id="SM00717">
    <property type="entry name" value="SANT"/>
    <property type="match status" value="3"/>
</dbReference>
<keyword evidence="3" id="KW-0238">DNA-binding</keyword>
<dbReference type="PROSITE" id="PS50090">
    <property type="entry name" value="MYB_LIKE"/>
    <property type="match status" value="3"/>
</dbReference>
<reference evidence="8" key="1">
    <citation type="submission" date="2023-07" db="EMBL/GenBank/DDBJ databases">
        <authorList>
            <consortium name="AG Swart"/>
            <person name="Singh M."/>
            <person name="Singh A."/>
            <person name="Seah K."/>
            <person name="Emmerich C."/>
        </authorList>
    </citation>
    <scope>NUCLEOTIDE SEQUENCE</scope>
    <source>
        <strain evidence="8">DP1</strain>
    </source>
</reference>
<dbReference type="Pfam" id="PF13921">
    <property type="entry name" value="Myb_DNA-bind_6"/>
    <property type="match status" value="1"/>
</dbReference>
<dbReference type="PANTHER" id="PTHR46621">
    <property type="entry name" value="SNRNA-ACTIVATING PROTEIN COMPLEX SUBUNIT 4"/>
    <property type="match status" value="1"/>
</dbReference>
<feature type="domain" description="Myb-like" evidence="6">
    <location>
        <begin position="51"/>
        <end position="103"/>
    </location>
</feature>
<feature type="domain" description="HTH myb-type" evidence="7">
    <location>
        <begin position="1"/>
        <end position="54"/>
    </location>
</feature>
<evidence type="ECO:0008006" key="10">
    <source>
        <dbReference type="Google" id="ProtNLM"/>
    </source>
</evidence>
<feature type="domain" description="HTH myb-type" evidence="7">
    <location>
        <begin position="56"/>
        <end position="103"/>
    </location>
</feature>
<proteinExistence type="predicted"/>
<dbReference type="FunFam" id="1.10.10.60:FF:000010">
    <property type="entry name" value="Transcriptional activator Myb isoform A"/>
    <property type="match status" value="1"/>
</dbReference>